<dbReference type="EMBL" id="JAZDWU010000011">
    <property type="protein sequence ID" value="KAK9985673.1"/>
    <property type="molecule type" value="Genomic_DNA"/>
</dbReference>
<comment type="caution">
    <text evidence="2">The sequence shown here is derived from an EMBL/GenBank/DDBJ whole genome shotgun (WGS) entry which is preliminary data.</text>
</comment>
<dbReference type="InterPro" id="IPR002156">
    <property type="entry name" value="RNaseH_domain"/>
</dbReference>
<dbReference type="CDD" id="cd06222">
    <property type="entry name" value="RNase_H_like"/>
    <property type="match status" value="1"/>
</dbReference>
<feature type="domain" description="RNase H type-1" evidence="1">
    <location>
        <begin position="13"/>
        <end position="99"/>
    </location>
</feature>
<keyword evidence="3" id="KW-1185">Reference proteome</keyword>
<reference evidence="2 3" key="1">
    <citation type="submission" date="2024-01" db="EMBL/GenBank/DDBJ databases">
        <title>A telomere-to-telomere, gap-free genome of sweet tea (Lithocarpus litseifolius).</title>
        <authorList>
            <person name="Zhou J."/>
        </authorList>
    </citation>
    <scope>NUCLEOTIDE SEQUENCE [LARGE SCALE GENOMIC DNA]</scope>
    <source>
        <strain evidence="2">Zhou-2022a</strain>
        <tissue evidence="2">Leaf</tissue>
    </source>
</reference>
<dbReference type="InterPro" id="IPR036397">
    <property type="entry name" value="RNaseH_sf"/>
</dbReference>
<sequence length="102" mass="11611">MRSWTRGFARNIGFTTNVMAEFWALRDGLLLALQMGINMLEVELDVKVVVDLVLASSTPNKAYSPLLNDCRCLIIRFQQVNMRHIFREANRCVDGFAKKGCT</sequence>
<dbReference type="SUPFAM" id="SSF53098">
    <property type="entry name" value="Ribonuclease H-like"/>
    <property type="match status" value="1"/>
</dbReference>
<dbReference type="Gene3D" id="3.30.420.10">
    <property type="entry name" value="Ribonuclease H-like superfamily/Ribonuclease H"/>
    <property type="match status" value="1"/>
</dbReference>
<evidence type="ECO:0000313" key="2">
    <source>
        <dbReference type="EMBL" id="KAK9985673.1"/>
    </source>
</evidence>
<proteinExistence type="predicted"/>
<dbReference type="InterPro" id="IPR044730">
    <property type="entry name" value="RNase_H-like_dom_plant"/>
</dbReference>
<evidence type="ECO:0000259" key="1">
    <source>
        <dbReference type="Pfam" id="PF13456"/>
    </source>
</evidence>
<protein>
    <recommendedName>
        <fullName evidence="1">RNase H type-1 domain-containing protein</fullName>
    </recommendedName>
</protein>
<accession>A0AAW2BJE4</accession>
<dbReference type="Proteomes" id="UP001459277">
    <property type="component" value="Unassembled WGS sequence"/>
</dbReference>
<dbReference type="InterPro" id="IPR053151">
    <property type="entry name" value="RNase_H-like"/>
</dbReference>
<evidence type="ECO:0000313" key="3">
    <source>
        <dbReference type="Proteomes" id="UP001459277"/>
    </source>
</evidence>
<organism evidence="2 3">
    <name type="scientific">Lithocarpus litseifolius</name>
    <dbReference type="NCBI Taxonomy" id="425828"/>
    <lineage>
        <taxon>Eukaryota</taxon>
        <taxon>Viridiplantae</taxon>
        <taxon>Streptophyta</taxon>
        <taxon>Embryophyta</taxon>
        <taxon>Tracheophyta</taxon>
        <taxon>Spermatophyta</taxon>
        <taxon>Magnoliopsida</taxon>
        <taxon>eudicotyledons</taxon>
        <taxon>Gunneridae</taxon>
        <taxon>Pentapetalae</taxon>
        <taxon>rosids</taxon>
        <taxon>fabids</taxon>
        <taxon>Fagales</taxon>
        <taxon>Fagaceae</taxon>
        <taxon>Lithocarpus</taxon>
    </lineage>
</organism>
<name>A0AAW2BJE4_9ROSI</name>
<dbReference type="InterPro" id="IPR012337">
    <property type="entry name" value="RNaseH-like_sf"/>
</dbReference>
<dbReference type="Pfam" id="PF13456">
    <property type="entry name" value="RVT_3"/>
    <property type="match status" value="1"/>
</dbReference>
<dbReference type="PANTHER" id="PTHR47723">
    <property type="entry name" value="OS05G0353850 PROTEIN"/>
    <property type="match status" value="1"/>
</dbReference>
<dbReference type="PANTHER" id="PTHR47723:SF19">
    <property type="entry name" value="POLYNUCLEOTIDYL TRANSFERASE, RIBONUCLEASE H-LIKE SUPERFAMILY PROTEIN"/>
    <property type="match status" value="1"/>
</dbReference>
<dbReference type="GO" id="GO:0003676">
    <property type="term" value="F:nucleic acid binding"/>
    <property type="evidence" value="ECO:0007669"/>
    <property type="project" value="InterPro"/>
</dbReference>
<dbReference type="AlphaFoldDB" id="A0AAW2BJE4"/>
<dbReference type="GO" id="GO:0004523">
    <property type="term" value="F:RNA-DNA hybrid ribonuclease activity"/>
    <property type="evidence" value="ECO:0007669"/>
    <property type="project" value="InterPro"/>
</dbReference>
<gene>
    <name evidence="2" type="ORF">SO802_030624</name>
</gene>